<dbReference type="OrthoDB" id="9909015at2759"/>
<feature type="compositionally biased region" description="Gly residues" evidence="1">
    <location>
        <begin position="16"/>
        <end position="28"/>
    </location>
</feature>
<feature type="region of interest" description="Disordered" evidence="1">
    <location>
        <begin position="1"/>
        <end position="33"/>
    </location>
</feature>
<organism evidence="2 3">
    <name type="scientific">Galemys pyrenaicus</name>
    <name type="common">Iberian desman</name>
    <name type="synonym">Pyrenean desman</name>
    <dbReference type="NCBI Taxonomy" id="202257"/>
    <lineage>
        <taxon>Eukaryota</taxon>
        <taxon>Metazoa</taxon>
        <taxon>Chordata</taxon>
        <taxon>Craniata</taxon>
        <taxon>Vertebrata</taxon>
        <taxon>Euteleostomi</taxon>
        <taxon>Mammalia</taxon>
        <taxon>Eutheria</taxon>
        <taxon>Laurasiatheria</taxon>
        <taxon>Eulipotyphla</taxon>
        <taxon>Talpidae</taxon>
        <taxon>Galemys</taxon>
    </lineage>
</organism>
<accession>A0A8J6ANK2</accession>
<protein>
    <submittedName>
        <fullName evidence="2">Alpha-actinin-4</fullName>
    </submittedName>
</protein>
<dbReference type="AlphaFoldDB" id="A0A8J6ANK2"/>
<name>A0A8J6ANK2_GALPY</name>
<evidence type="ECO:0000313" key="2">
    <source>
        <dbReference type="EMBL" id="KAG8524433.1"/>
    </source>
</evidence>
<reference evidence="2" key="1">
    <citation type="journal article" date="2021" name="Evol. Appl.">
        <title>The genome of the Pyrenean desman and the effects of bottlenecks and inbreeding on the genomic landscape of an endangered species.</title>
        <authorList>
            <person name="Escoda L."/>
            <person name="Castresana J."/>
        </authorList>
    </citation>
    <scope>NUCLEOTIDE SEQUENCE</scope>
    <source>
        <strain evidence="2">IBE-C5619</strain>
    </source>
</reference>
<dbReference type="Proteomes" id="UP000700334">
    <property type="component" value="Unassembled WGS sequence"/>
</dbReference>
<dbReference type="EMBL" id="JAGFMF010011389">
    <property type="protein sequence ID" value="KAG8524433.1"/>
    <property type="molecule type" value="Genomic_DNA"/>
</dbReference>
<gene>
    <name evidence="2" type="ORF">J0S82_006844</name>
</gene>
<comment type="caution">
    <text evidence="2">The sequence shown here is derived from an EMBL/GenBank/DDBJ whole genome shotgun (WGS) entry which is preliminary data.</text>
</comment>
<sequence>MVDYHAANQSYQYGPSSGGNGAGGGGSMGDYMAQEDDWDRDLLLDPAWEKQQRKVSGPGGPGGASWGGRWSWEGTGESAMQRRGPEEELADLEKGVRKRNRRGLGQEIGSLKKSLAEKGI</sequence>
<evidence type="ECO:0000256" key="1">
    <source>
        <dbReference type="SAM" id="MobiDB-lite"/>
    </source>
</evidence>
<feature type="region of interest" description="Disordered" evidence="1">
    <location>
        <begin position="51"/>
        <end position="90"/>
    </location>
</feature>
<proteinExistence type="predicted"/>
<keyword evidence="3" id="KW-1185">Reference proteome</keyword>
<evidence type="ECO:0000313" key="3">
    <source>
        <dbReference type="Proteomes" id="UP000700334"/>
    </source>
</evidence>
<feature type="compositionally biased region" description="Gly residues" evidence="1">
    <location>
        <begin position="57"/>
        <end position="66"/>
    </location>
</feature>